<dbReference type="Pfam" id="PF13443">
    <property type="entry name" value="HTH_26"/>
    <property type="match status" value="1"/>
</dbReference>
<dbReference type="CDD" id="cd00093">
    <property type="entry name" value="HTH_XRE"/>
    <property type="match status" value="1"/>
</dbReference>
<protein>
    <recommendedName>
        <fullName evidence="1">HTH cro/C1-type domain-containing protein</fullName>
    </recommendedName>
</protein>
<accession>A0ABM6LFJ2</accession>
<evidence type="ECO:0000313" key="3">
    <source>
        <dbReference type="Proteomes" id="UP000196877"/>
    </source>
</evidence>
<sequence>MIYVKTDRIDEILRERGWSRNRLAKEAGIRPAALSELCSNIRTTINRLTLYKIMKTLNITNINEVIEIREGE</sequence>
<evidence type="ECO:0000259" key="1">
    <source>
        <dbReference type="PROSITE" id="PS50943"/>
    </source>
</evidence>
<dbReference type="SUPFAM" id="SSF47413">
    <property type="entry name" value="lambda repressor-like DNA-binding domains"/>
    <property type="match status" value="1"/>
</dbReference>
<dbReference type="SMART" id="SM00530">
    <property type="entry name" value="HTH_XRE"/>
    <property type="match status" value="1"/>
</dbReference>
<organism evidence="2 3">
    <name type="scientific">Bacillus sonorensis</name>
    <dbReference type="NCBI Taxonomy" id="119858"/>
    <lineage>
        <taxon>Bacteria</taxon>
        <taxon>Bacillati</taxon>
        <taxon>Bacillota</taxon>
        <taxon>Bacilli</taxon>
        <taxon>Bacillales</taxon>
        <taxon>Bacillaceae</taxon>
        <taxon>Bacillus</taxon>
    </lineage>
</organism>
<dbReference type="PROSITE" id="PS50943">
    <property type="entry name" value="HTH_CROC1"/>
    <property type="match status" value="1"/>
</dbReference>
<dbReference type="Proteomes" id="UP000196877">
    <property type="component" value="Chromosome"/>
</dbReference>
<feature type="domain" description="HTH cro/C1-type" evidence="1">
    <location>
        <begin position="9"/>
        <end position="65"/>
    </location>
</feature>
<gene>
    <name evidence="2" type="ORF">S101395_01521</name>
</gene>
<keyword evidence="3" id="KW-1185">Reference proteome</keyword>
<name>A0ABM6LFJ2_9BACI</name>
<dbReference type="Gene3D" id="1.10.260.40">
    <property type="entry name" value="lambda repressor-like DNA-binding domains"/>
    <property type="match status" value="1"/>
</dbReference>
<dbReference type="InterPro" id="IPR001387">
    <property type="entry name" value="Cro/C1-type_HTH"/>
</dbReference>
<reference evidence="2 3" key="1">
    <citation type="submission" date="2017-06" db="EMBL/GenBank/DDBJ databases">
        <title>Genome sequence of Bacillus sonorensis strain SRCM101395.</title>
        <authorList>
            <person name="Cho S.H."/>
        </authorList>
    </citation>
    <scope>NUCLEOTIDE SEQUENCE [LARGE SCALE GENOMIC DNA]</scope>
    <source>
        <strain evidence="2 3">SRCM101395</strain>
    </source>
</reference>
<evidence type="ECO:0000313" key="2">
    <source>
        <dbReference type="EMBL" id="ASB88030.1"/>
    </source>
</evidence>
<dbReference type="InterPro" id="IPR010982">
    <property type="entry name" value="Lambda_DNA-bd_dom_sf"/>
</dbReference>
<proteinExistence type="predicted"/>
<dbReference type="EMBL" id="CP021920">
    <property type="protein sequence ID" value="ASB88030.1"/>
    <property type="molecule type" value="Genomic_DNA"/>
</dbReference>